<dbReference type="EMBL" id="AFQF01003473">
    <property type="protein sequence ID" value="EGU75482.1"/>
    <property type="molecule type" value="Genomic_DNA"/>
</dbReference>
<protein>
    <submittedName>
        <fullName evidence="1">Uncharacterized protein</fullName>
    </submittedName>
</protein>
<organism evidence="1">
    <name type="scientific">Fusarium oxysporum (strain Fo5176)</name>
    <name type="common">Fusarium vascular wilt</name>
    <dbReference type="NCBI Taxonomy" id="660025"/>
    <lineage>
        <taxon>Eukaryota</taxon>
        <taxon>Fungi</taxon>
        <taxon>Dikarya</taxon>
        <taxon>Ascomycota</taxon>
        <taxon>Pezizomycotina</taxon>
        <taxon>Sordariomycetes</taxon>
        <taxon>Hypocreomycetidae</taxon>
        <taxon>Hypocreales</taxon>
        <taxon>Nectriaceae</taxon>
        <taxon>Fusarium</taxon>
        <taxon>Fusarium oxysporum species complex</taxon>
    </lineage>
</organism>
<gene>
    <name evidence="1" type="ORF">FOXB_13994</name>
</gene>
<accession>F9G5R2</accession>
<dbReference type="OrthoDB" id="5065447at2759"/>
<reference evidence="1" key="1">
    <citation type="journal article" date="2012" name="Mol. Plant Microbe Interact.">
        <title>A highly conserved effector in Fusarium oxysporum is required for full virulence on Arabidopsis.</title>
        <authorList>
            <person name="Thatcher L.F."/>
            <person name="Gardiner D.M."/>
            <person name="Kazan K."/>
            <person name="Manners J."/>
        </authorList>
    </citation>
    <scope>NUCLEOTIDE SEQUENCE [LARGE SCALE GENOMIC DNA]</scope>
    <source>
        <strain evidence="1">Fo5176</strain>
    </source>
</reference>
<sequence length="170" mass="20157">MNWRPLPWWSRMHFREYRCIVCNSVLRVHPSQNSVTEYVPTDRCYNCNYEISYSLATHDETSSQQFLQTRLPLVQAAEQIADELAEASTSLGGKRRRWELQQRYRLLTPFLLAEMPIQLTIRLKEMSLKEVRLKEMPTQLIMRLTEIPIKPMMRLHHTRAPTSQKRGSIL</sequence>
<evidence type="ECO:0000313" key="1">
    <source>
        <dbReference type="EMBL" id="EGU75482.1"/>
    </source>
</evidence>
<name>F9G5R2_FUSOF</name>
<proteinExistence type="predicted"/>
<dbReference type="AlphaFoldDB" id="F9G5R2"/>
<comment type="caution">
    <text evidence="1">The sequence shown here is derived from an EMBL/GenBank/DDBJ whole genome shotgun (WGS) entry which is preliminary data.</text>
</comment>